<protein>
    <submittedName>
        <fullName evidence="1">Uncharacterized protein</fullName>
    </submittedName>
</protein>
<reference evidence="1 2" key="1">
    <citation type="journal article" date="2015" name="Stand. Genomic Sci.">
        <title>Genomic Encyclopedia of Bacterial and Archaeal Type Strains, Phase III: the genomes of soil and plant-associated and newly described type strains.</title>
        <authorList>
            <person name="Whitman W.B."/>
            <person name="Woyke T."/>
            <person name="Klenk H.P."/>
            <person name="Zhou Y."/>
            <person name="Lilburn T.G."/>
            <person name="Beck B.J."/>
            <person name="De Vos P."/>
            <person name="Vandamme P."/>
            <person name="Eisen J.A."/>
            <person name="Garrity G."/>
            <person name="Hugenholtz P."/>
            <person name="Kyrpides N.C."/>
        </authorList>
    </citation>
    <scope>NUCLEOTIDE SEQUENCE [LARGE SCALE GENOMIC DNA]</scope>
    <source>
        <strain evidence="1 2">VKM Ac-2572</strain>
    </source>
</reference>
<dbReference type="Proteomes" id="UP000294508">
    <property type="component" value="Unassembled WGS sequence"/>
</dbReference>
<comment type="caution">
    <text evidence="1">The sequence shown here is derived from an EMBL/GenBank/DDBJ whole genome shotgun (WGS) entry which is preliminary data.</text>
</comment>
<dbReference type="EMBL" id="SLWN01000014">
    <property type="protein sequence ID" value="TCO19105.1"/>
    <property type="molecule type" value="Genomic_DNA"/>
</dbReference>
<name>A0A4R2H2L2_9ACTN</name>
<proteinExistence type="predicted"/>
<dbReference type="AlphaFoldDB" id="A0A4R2H2L2"/>
<gene>
    <name evidence="1" type="ORF">EV652_11484</name>
</gene>
<accession>A0A4R2H2L2</accession>
<dbReference type="RefSeq" id="WP_132213366.1">
    <property type="nucleotide sequence ID" value="NZ_SLWN01000014.1"/>
</dbReference>
<sequence length="360" mass="40119">MWAMLGVVAIEDLRRAIQQLGEREGMTAARLEDSPLYDLMANIPPGWSPADRAAALGRLIIELVNGISSINLRSAARVALNLQESGSTGRSARIRWSAFANSEGANERTARNWWYEAALTLSRIIPERIHEVNAAGDWPKYRVHGVSGQARESLPPYRFARIDSCFWFEGRVGSRSVTNRRVVALEDGVDRILAVGRYYADPRPGTAQIVPQMNCELGKIREGRGMTAVELRLPEPLGRGQETFISYEIQYHSDQDCEPVVNHEVTAASVGLYVVRVQFDPDQIPESVWFFSARTDVEALLEPAAAEVDRLVNVSQLGYVDHRFHDCEYGVSYGLAWAWPQARPDSVPDRVKAGLNGGRE</sequence>
<evidence type="ECO:0000313" key="1">
    <source>
        <dbReference type="EMBL" id="TCO19105.1"/>
    </source>
</evidence>
<evidence type="ECO:0000313" key="2">
    <source>
        <dbReference type="Proteomes" id="UP000294508"/>
    </source>
</evidence>
<keyword evidence="2" id="KW-1185">Reference proteome</keyword>
<organism evidence="1 2">
    <name type="scientific">Kribbella steppae</name>
    <dbReference type="NCBI Taxonomy" id="2512223"/>
    <lineage>
        <taxon>Bacteria</taxon>
        <taxon>Bacillati</taxon>
        <taxon>Actinomycetota</taxon>
        <taxon>Actinomycetes</taxon>
        <taxon>Propionibacteriales</taxon>
        <taxon>Kribbellaceae</taxon>
        <taxon>Kribbella</taxon>
    </lineage>
</organism>
<dbReference type="OrthoDB" id="5182549at2"/>